<accession>A0ABU8I3I0</accession>
<feature type="transmembrane region" description="Helical" evidence="6">
    <location>
        <begin position="259"/>
        <end position="277"/>
    </location>
</feature>
<gene>
    <name evidence="8" type="ORF">VJ786_05045</name>
</gene>
<evidence type="ECO:0000313" key="9">
    <source>
        <dbReference type="Proteomes" id="UP001363035"/>
    </source>
</evidence>
<feature type="transmembrane region" description="Helical" evidence="6">
    <location>
        <begin position="12"/>
        <end position="36"/>
    </location>
</feature>
<keyword evidence="9" id="KW-1185">Reference proteome</keyword>
<evidence type="ECO:0000256" key="3">
    <source>
        <dbReference type="ARBA" id="ARBA00022692"/>
    </source>
</evidence>
<feature type="transmembrane region" description="Helical" evidence="6">
    <location>
        <begin position="724"/>
        <end position="743"/>
    </location>
</feature>
<dbReference type="Proteomes" id="UP001363035">
    <property type="component" value="Unassembled WGS sequence"/>
</dbReference>
<comment type="caution">
    <text evidence="8">The sequence shown here is derived from an EMBL/GenBank/DDBJ whole genome shotgun (WGS) entry which is preliminary data.</text>
</comment>
<evidence type="ECO:0000256" key="1">
    <source>
        <dbReference type="ARBA" id="ARBA00004651"/>
    </source>
</evidence>
<evidence type="ECO:0000256" key="5">
    <source>
        <dbReference type="ARBA" id="ARBA00023136"/>
    </source>
</evidence>
<keyword evidence="2" id="KW-1003">Cell membrane</keyword>
<feature type="transmembrane region" description="Helical" evidence="6">
    <location>
        <begin position="71"/>
        <end position="88"/>
    </location>
</feature>
<name>A0ABU8I3I0_9SPHI</name>
<feature type="domain" description="ABC-type uncharacterised transport system" evidence="7">
    <location>
        <begin position="448"/>
        <end position="538"/>
    </location>
</feature>
<feature type="transmembrane region" description="Helical" evidence="6">
    <location>
        <begin position="144"/>
        <end position="167"/>
    </location>
</feature>
<evidence type="ECO:0000256" key="4">
    <source>
        <dbReference type="ARBA" id="ARBA00022989"/>
    </source>
</evidence>
<evidence type="ECO:0000256" key="6">
    <source>
        <dbReference type="SAM" id="Phobius"/>
    </source>
</evidence>
<protein>
    <submittedName>
        <fullName evidence="8">Gldg family protein</fullName>
    </submittedName>
</protein>
<keyword evidence="3 6" id="KW-0812">Transmembrane</keyword>
<reference evidence="8 9" key="1">
    <citation type="submission" date="2024-01" db="EMBL/GenBank/DDBJ databases">
        <title>Sphingobacterium tenebrionis sp. nov., a novel endophyte isolated from tenebrio molitor intestines.</title>
        <authorList>
            <person name="Zhang C."/>
        </authorList>
    </citation>
    <scope>NUCLEOTIDE SEQUENCE [LARGE SCALE GENOMIC DNA]</scope>
    <source>
        <strain evidence="8 9">PU5-4</strain>
    </source>
</reference>
<evidence type="ECO:0000259" key="7">
    <source>
        <dbReference type="Pfam" id="PF09822"/>
    </source>
</evidence>
<dbReference type="InterPro" id="IPR019196">
    <property type="entry name" value="ABC_transp_unknown"/>
</dbReference>
<organism evidence="8 9">
    <name type="scientific">Sphingobacterium tenebrionis</name>
    <dbReference type="NCBI Taxonomy" id="3111775"/>
    <lineage>
        <taxon>Bacteria</taxon>
        <taxon>Pseudomonadati</taxon>
        <taxon>Bacteroidota</taxon>
        <taxon>Sphingobacteriia</taxon>
        <taxon>Sphingobacteriales</taxon>
        <taxon>Sphingobacteriaceae</taxon>
        <taxon>Sphingobacterium</taxon>
    </lineage>
</organism>
<proteinExistence type="predicted"/>
<evidence type="ECO:0000313" key="8">
    <source>
        <dbReference type="EMBL" id="MEI5984265.1"/>
    </source>
</evidence>
<dbReference type="EMBL" id="JAYLLN010000007">
    <property type="protein sequence ID" value="MEI5984265.1"/>
    <property type="molecule type" value="Genomic_DNA"/>
</dbReference>
<keyword evidence="5 6" id="KW-0472">Membrane</keyword>
<keyword evidence="4 6" id="KW-1133">Transmembrane helix</keyword>
<dbReference type="PANTHER" id="PTHR30294">
    <property type="entry name" value="MEMBRANE COMPONENT OF ABC TRANSPORTER YHHJ-RELATED"/>
    <property type="match status" value="1"/>
</dbReference>
<sequence>MRKILKIARLELNILFYSPVAWVVMIIFLIQCGISIMDLIQVKESDQQLDKVIQSVTIDVFSGNKGFFHSVLKYTYLYIPLLTMGIISRELSSGSIKLLQSSPVTNFQIVIGKYLALLGFGLFFILVIFGIGFTASRLIDNFDWGILLAGMVGVYLLIAAYAAIGLFMSSLTSYQVVAAISTLAIFAGLNFIGEIGKGNEFVREITYWLSLQGRTDHFINGMLSSQNISYFVLVITLFLGVTIMRLNDGRVIRSELQKAVRYILLIALILSVGYFTSRPTNWHFWDLSRFEANTLTPNSKEVISHLNQKIKMKNYANILHPHGRLGTPKWRKFDLKQFDMYTRYIPEMEMEYIYYYDYVPLYADSSINLLEKAQKAALAHEIDFDQLLSPEEIKKQIDLSPERNAYVRFIHHGKDSVALRMFMDATGYPNESEITSALKRLYTKVPIVGILKGHDERSVTKIGDKAYNTITTEIGQRAALVNNGFDVKELVANQIDSLGGKLAVLVIADPFTSYSDVELAAIHRYIDQGGNLLLSIEPGKEALVNPILKNIPAKFESFQLYQKTKDLEANVLVGRAANNELSKSFYDNPNAVLSFAGSTAIRMDSNLNGYKNEELVMSGKSQVWKGRLAIDTVFQKSDSIPYILATALSKKVNDKVQKIALFADADFMSNAELGRFNLRNDNGGFTIKLFKWFSDGEFPVNTKRPESIDNKILVKAGTLNSIKYIWVFILPIVIALVGGYLLISRKRK</sequence>
<dbReference type="InterPro" id="IPR051449">
    <property type="entry name" value="ABC-2_transporter_component"/>
</dbReference>
<feature type="transmembrane region" description="Helical" evidence="6">
    <location>
        <begin position="174"/>
        <end position="193"/>
    </location>
</feature>
<dbReference type="PANTHER" id="PTHR30294:SF29">
    <property type="entry name" value="MULTIDRUG ABC TRANSPORTER PERMEASE YBHS-RELATED"/>
    <property type="match status" value="1"/>
</dbReference>
<comment type="subcellular location">
    <subcellularLocation>
        <location evidence="1">Cell membrane</location>
        <topology evidence="1">Multi-pass membrane protein</topology>
    </subcellularLocation>
</comment>
<dbReference type="Pfam" id="PF12679">
    <property type="entry name" value="ABC2_membrane_2"/>
    <property type="match status" value="1"/>
</dbReference>
<dbReference type="RefSeq" id="WP_099367907.1">
    <property type="nucleotide sequence ID" value="NZ_JAYLLN010000007.1"/>
</dbReference>
<dbReference type="Pfam" id="PF09822">
    <property type="entry name" value="ABC_transp_aux"/>
    <property type="match status" value="1"/>
</dbReference>
<feature type="transmembrane region" description="Helical" evidence="6">
    <location>
        <begin position="228"/>
        <end position="247"/>
    </location>
</feature>
<evidence type="ECO:0000256" key="2">
    <source>
        <dbReference type="ARBA" id="ARBA00022475"/>
    </source>
</evidence>
<feature type="transmembrane region" description="Helical" evidence="6">
    <location>
        <begin position="109"/>
        <end position="132"/>
    </location>
</feature>